<evidence type="ECO:0000256" key="32">
    <source>
        <dbReference type="RuleBase" id="RU003974"/>
    </source>
</evidence>
<evidence type="ECO:0000256" key="31">
    <source>
        <dbReference type="PROSITE-ProRule" id="PRU00152"/>
    </source>
</evidence>
<feature type="binding site" evidence="28">
    <location>
        <position position="661"/>
    </location>
    <ligand>
        <name>Fe cation</name>
        <dbReference type="ChEBI" id="CHEBI:24875"/>
        <note>catalytic</note>
    </ligand>
</feature>
<feature type="binding site" evidence="28">
    <location>
        <position position="364"/>
    </location>
    <ligand>
        <name>Fe cation</name>
        <dbReference type="ChEBI" id="CHEBI:24875"/>
        <note>catalytic</note>
    </ligand>
</feature>
<dbReference type="InterPro" id="IPR013819">
    <property type="entry name" value="LipOase_C"/>
</dbReference>
<dbReference type="GeneTree" id="ENSGT00940000162807"/>
<dbReference type="GO" id="GO:0019372">
    <property type="term" value="P:lipoxygenase pathway"/>
    <property type="evidence" value="ECO:0007669"/>
    <property type="project" value="Ensembl"/>
</dbReference>
<evidence type="ECO:0000256" key="6">
    <source>
        <dbReference type="ARBA" id="ARBA00022832"/>
    </source>
</evidence>
<evidence type="ECO:0000256" key="21">
    <source>
        <dbReference type="ARBA" id="ARBA00036852"/>
    </source>
</evidence>
<keyword evidence="8 32" id="KW-0560">Oxidoreductase</keyword>
<gene>
    <name evidence="35" type="primary">ALOX15</name>
</gene>
<evidence type="ECO:0000256" key="8">
    <source>
        <dbReference type="ARBA" id="ARBA00023002"/>
    </source>
</evidence>
<comment type="catalytic activity">
    <reaction evidence="27">
        <text>N-(5Z,8Z,11Z,14Z)-eicosatetraenoyl-L-alanine + O2 = N-(12S)-hydroperoxy-(5Z,8Z,10E,14Z)-eicosatetraenoyl-alanine</text>
        <dbReference type="Rhea" id="RHEA:50172"/>
        <dbReference type="ChEBI" id="CHEBI:15379"/>
        <dbReference type="ChEBI" id="CHEBI:132071"/>
        <dbReference type="ChEBI" id="CHEBI:132074"/>
    </reaction>
    <physiologicalReaction direction="left-to-right" evidence="27">
        <dbReference type="Rhea" id="RHEA:50173"/>
    </physiologicalReaction>
</comment>
<dbReference type="Pfam" id="PF00305">
    <property type="entry name" value="Lipoxygenase"/>
    <property type="match status" value="1"/>
</dbReference>
<reference evidence="35" key="2">
    <citation type="submission" date="2025-09" db="UniProtKB">
        <authorList>
            <consortium name="Ensembl"/>
        </authorList>
    </citation>
    <scope>IDENTIFICATION</scope>
</reference>
<comment type="caution">
    <text evidence="31">Lacks conserved residue(s) required for the propagation of feature annotation.</text>
</comment>
<dbReference type="GO" id="GO:0042759">
    <property type="term" value="P:long-chain fatty acid biosynthetic process"/>
    <property type="evidence" value="ECO:0007669"/>
    <property type="project" value="UniProtKB-ARBA"/>
</dbReference>
<dbReference type="InterPro" id="IPR042062">
    <property type="entry name" value="PLAT_LOX_verte"/>
</dbReference>
<evidence type="ECO:0000256" key="22">
    <source>
        <dbReference type="ARBA" id="ARBA00036945"/>
    </source>
</evidence>
<dbReference type="OMA" id="SFCPPED"/>
<dbReference type="GO" id="GO:0005546">
    <property type="term" value="F:phosphatidylinositol-4,5-bisphosphate binding"/>
    <property type="evidence" value="ECO:0007669"/>
    <property type="project" value="Ensembl"/>
</dbReference>
<dbReference type="PRINTS" id="PR00467">
    <property type="entry name" value="MAMLPOXGNASE"/>
</dbReference>
<protein>
    <submittedName>
        <fullName evidence="35">Arachidonate 15-lipoxygenase</fullName>
    </submittedName>
</protein>
<dbReference type="SMART" id="SM00308">
    <property type="entry name" value="LH2"/>
    <property type="match status" value="1"/>
</dbReference>
<sequence>MGLYRVCVSTGASLCAGSNNQVQLWLVGQHGEAALGTRLRPARGRVTEVKVEVPEYLGPLLFVKLRKRHLLQDDAWFCSWISVQGPGAAGDEVRFPCYRWVEGDGVLSLPEGTGRTVFDDPQGLFRKLREEELEERRKRYRWGSWKDGLILNVAGAKCGCVTSLESTLRLRWLGDREVTWLADLAIKDSFNILTCWKDLDDFNRIFWCGQSKLAERVRDSWKEDALFGYQFLNGANPMVLRRSTRLPARLVFPPGMEELQAQLQKELEGGTLFEADFSLLDGIKANVILCSQQHLAAPLVMLKLQPDGKLLPMVIQLQMPSTGTLPPPLFLPTDPPMVWLLAKCWVRSSDFQLHELQSHLLRGHLMAEVLAVATMRCLPSIHPVFKLLIPHLRYTLEINIRARTGLVSDMGIFDQVVSTGGGGHVELLKRAGAFLTYSSFCPPDDLADRGLLGVKSSFYAQDALRLWETISRYVEGIVSLHYKTDVAVKDDTELQTWCREITEIGLLGAQDRGFPVSLQSQEQLCHFLTMCIFTCTGQHSSVHLGQLDWYAWVPNAPCTMRLPPPTTKDATVETVMATLPNFHQASLQMSITWQLGRRQPVMVAVGQHEEEYFSGPEPKAMLRKFREELAALDKEIETRNAKLDMPYEYLRPSLVENSVAI</sequence>
<dbReference type="PRINTS" id="PR00087">
    <property type="entry name" value="LIPOXYGENASE"/>
</dbReference>
<evidence type="ECO:0000256" key="23">
    <source>
        <dbReference type="ARBA" id="ARBA00036949"/>
    </source>
</evidence>
<feature type="site" description="Essential for stabilizing binding to COTL1" evidence="30">
    <location>
        <position position="100"/>
    </location>
</feature>
<dbReference type="InterPro" id="IPR001024">
    <property type="entry name" value="PLAT/LH2_dom"/>
</dbReference>
<feature type="domain" description="PLAT" evidence="33">
    <location>
        <begin position="2"/>
        <end position="115"/>
    </location>
</feature>
<dbReference type="GO" id="GO:0070374">
    <property type="term" value="P:positive regulation of ERK1 and ERK2 cascade"/>
    <property type="evidence" value="ECO:0007669"/>
    <property type="project" value="Ensembl"/>
</dbReference>
<dbReference type="InterPro" id="IPR036392">
    <property type="entry name" value="PLAT/LH2_dom_sf"/>
</dbReference>
<evidence type="ECO:0000256" key="14">
    <source>
        <dbReference type="ARBA" id="ARBA00036149"/>
    </source>
</evidence>
<dbReference type="SUPFAM" id="SSF49723">
    <property type="entry name" value="Lipase/lipooxygenase domain (PLAT/LH2 domain)"/>
    <property type="match status" value="1"/>
</dbReference>
<evidence type="ECO:0000256" key="30">
    <source>
        <dbReference type="PIRSR" id="PIRSR601885-3"/>
    </source>
</evidence>
<evidence type="ECO:0000256" key="16">
    <source>
        <dbReference type="ARBA" id="ARBA00036438"/>
    </source>
</evidence>
<evidence type="ECO:0000256" key="11">
    <source>
        <dbReference type="ARBA" id="ARBA00023136"/>
    </source>
</evidence>
<evidence type="ECO:0000256" key="19">
    <source>
        <dbReference type="ARBA" id="ARBA00036760"/>
    </source>
</evidence>
<keyword evidence="6" id="KW-0276">Fatty acid metabolism</keyword>
<dbReference type="CDD" id="cd01753">
    <property type="entry name" value="PLAT_LOX"/>
    <property type="match status" value="1"/>
</dbReference>
<keyword evidence="11" id="KW-0472">Membrane</keyword>
<dbReference type="Gene3D" id="1.20.245.10">
    <property type="entry name" value="Lipoxygenase-1, Domain 5"/>
    <property type="match status" value="1"/>
</dbReference>
<reference evidence="35" key="1">
    <citation type="submission" date="2025-08" db="UniProtKB">
        <authorList>
            <consortium name="Ensembl"/>
        </authorList>
    </citation>
    <scope>IDENTIFICATION</scope>
</reference>
<comment type="similarity">
    <text evidence="3 32">Belongs to the lipoxygenase family.</text>
</comment>
<evidence type="ECO:0000256" key="5">
    <source>
        <dbReference type="ARBA" id="ARBA00022723"/>
    </source>
</evidence>
<keyword evidence="36" id="KW-1185">Reference proteome</keyword>
<comment type="catalytic activity">
    <reaction evidence="25">
        <text>(5Z,8Z,11Z,14Z)-eicosatetraenoate + O2 = (15S)-hydroperoxy-(5Z,8Z,11Z,13E)-eicosatetraenoate</text>
        <dbReference type="Rhea" id="RHEA:16869"/>
        <dbReference type="ChEBI" id="CHEBI:15379"/>
        <dbReference type="ChEBI" id="CHEBI:32395"/>
        <dbReference type="ChEBI" id="CHEBI:57446"/>
        <dbReference type="EC" id="1.13.11.33"/>
    </reaction>
    <physiologicalReaction direction="left-to-right" evidence="25">
        <dbReference type="Rhea" id="RHEA:16870"/>
    </physiologicalReaction>
</comment>
<evidence type="ECO:0000256" key="4">
    <source>
        <dbReference type="ARBA" id="ARBA00022490"/>
    </source>
</evidence>
<feature type="binding site" evidence="29">
    <location>
        <position position="74"/>
    </location>
    <ligand>
        <name>Ca(2+)</name>
        <dbReference type="ChEBI" id="CHEBI:29108"/>
        <label>1</label>
    </ligand>
</feature>
<dbReference type="GO" id="GO:0019369">
    <property type="term" value="P:arachidonate metabolic process"/>
    <property type="evidence" value="ECO:0007669"/>
    <property type="project" value="Ensembl"/>
</dbReference>
<evidence type="ECO:0000256" key="9">
    <source>
        <dbReference type="ARBA" id="ARBA00023004"/>
    </source>
</evidence>
<dbReference type="AlphaFoldDB" id="A0A2K5CSG0"/>
<comment type="catalytic activity">
    <reaction evidence="23">
        <text>(7S)-hydroperoxy-(4Z,8E,10Z,13Z,16Z,19Z)-docosahexaenoate + O2 = (7S,17S)-dihydroperoxy-(4Z,8E,10Z,13Z,15E,19Z)-docosahexaenoate</text>
        <dbReference type="Rhea" id="RHEA:64728"/>
        <dbReference type="ChEBI" id="CHEBI:15379"/>
        <dbReference type="ChEBI" id="CHEBI:140349"/>
        <dbReference type="ChEBI" id="CHEBI:156049"/>
    </reaction>
    <physiologicalReaction direction="left-to-right" evidence="23">
        <dbReference type="Rhea" id="RHEA:64729"/>
    </physiologicalReaction>
</comment>
<comment type="catalytic activity">
    <reaction evidence="17">
        <text>(4Z,7Z,10Z,13Z,16Z,19Z)-docosahexaenoate + O2 = (14S)-hydroperoxy-(4Z,7Z,10Z,12E,16Z,19Z)-docosahexaenoate</text>
        <dbReference type="Rhea" id="RHEA:41332"/>
        <dbReference type="ChEBI" id="CHEBI:15379"/>
        <dbReference type="ChEBI" id="CHEBI:77016"/>
        <dbReference type="ChEBI" id="CHEBI:78048"/>
    </reaction>
    <physiologicalReaction direction="left-to-right" evidence="17">
        <dbReference type="Rhea" id="RHEA:41333"/>
    </physiologicalReaction>
</comment>
<evidence type="ECO:0000259" key="34">
    <source>
        <dbReference type="PROSITE" id="PS51393"/>
    </source>
</evidence>
<dbReference type="Ensembl" id="ENSANAT00000029453.1">
    <property type="protein sequence ID" value="ENSANAP00000011642.1"/>
    <property type="gene ID" value="ENSANAG00000023751.1"/>
</dbReference>
<evidence type="ECO:0000256" key="15">
    <source>
        <dbReference type="ARBA" id="ARBA00036165"/>
    </source>
</evidence>
<evidence type="ECO:0000256" key="18">
    <source>
        <dbReference type="ARBA" id="ARBA00036582"/>
    </source>
</evidence>
<dbReference type="GO" id="GO:0009898">
    <property type="term" value="C:cytoplasmic side of plasma membrane"/>
    <property type="evidence" value="ECO:0007669"/>
    <property type="project" value="Ensembl"/>
</dbReference>
<evidence type="ECO:0000256" key="3">
    <source>
        <dbReference type="ARBA" id="ARBA00009419"/>
    </source>
</evidence>
<dbReference type="SUPFAM" id="SSF48484">
    <property type="entry name" value="Lipoxigenase"/>
    <property type="match status" value="1"/>
</dbReference>
<dbReference type="GO" id="GO:0034440">
    <property type="term" value="P:lipid oxidation"/>
    <property type="evidence" value="ECO:0007669"/>
    <property type="project" value="InterPro"/>
</dbReference>
<dbReference type="PROSITE" id="PS51393">
    <property type="entry name" value="LIPOXYGENASE_3"/>
    <property type="match status" value="1"/>
</dbReference>
<dbReference type="Proteomes" id="UP000233020">
    <property type="component" value="Unplaced"/>
</dbReference>
<dbReference type="GO" id="GO:0005506">
    <property type="term" value="F:iron ion binding"/>
    <property type="evidence" value="ECO:0007669"/>
    <property type="project" value="InterPro"/>
</dbReference>
<proteinExistence type="inferred from homology"/>
<comment type="catalytic activity">
    <reaction evidence="21">
        <text>N-(5Z,8Z,11Z,14Z)-eicosatetraenoyl-gamma-aminobutanoate + O2 = N-(12S)-hydroperoxy-(5Z,8Z,10E,14Z)-eicosatetraenoyl-gamma-aminobutanoate</text>
        <dbReference type="Rhea" id="RHEA:50176"/>
        <dbReference type="ChEBI" id="CHEBI:15379"/>
        <dbReference type="ChEBI" id="CHEBI:132072"/>
        <dbReference type="ChEBI" id="CHEBI:132075"/>
    </reaction>
    <physiologicalReaction direction="left-to-right" evidence="21">
        <dbReference type="Rhea" id="RHEA:50177"/>
    </physiologicalReaction>
</comment>
<dbReference type="STRING" id="37293.ENSANAP00000011642"/>
<comment type="catalytic activity">
    <reaction evidence="15">
        <text>N-(5Z,8Z,11Z,14Z)-eicosatetraenoyl-glycine + O2 = N-(15S)-hydroperoxy-(5Z,8Z,11Z,13E)-eicosatetraenoyl-glycine</text>
        <dbReference type="Rhea" id="RHEA:50188"/>
        <dbReference type="ChEBI" id="CHEBI:15379"/>
        <dbReference type="ChEBI" id="CHEBI:59002"/>
        <dbReference type="ChEBI" id="CHEBI:132076"/>
    </reaction>
    <physiologicalReaction direction="left-to-right" evidence="15">
        <dbReference type="Rhea" id="RHEA:50189"/>
    </physiologicalReaction>
</comment>
<keyword evidence="29" id="KW-0106">Calcium</keyword>
<evidence type="ECO:0000259" key="33">
    <source>
        <dbReference type="PROSITE" id="PS50095"/>
    </source>
</evidence>
<evidence type="ECO:0000256" key="27">
    <source>
        <dbReference type="ARBA" id="ARBA00052695"/>
    </source>
</evidence>
<name>A0A2K5CSG0_AOTNA</name>
<evidence type="ECO:0000256" key="20">
    <source>
        <dbReference type="ARBA" id="ARBA00036768"/>
    </source>
</evidence>
<evidence type="ECO:0000256" key="29">
    <source>
        <dbReference type="PIRSR" id="PIRSR601885-2"/>
    </source>
</evidence>
<organism evidence="35 36">
    <name type="scientific">Aotus nancymaae</name>
    <name type="common">Ma's night monkey</name>
    <dbReference type="NCBI Taxonomy" id="37293"/>
    <lineage>
        <taxon>Eukaryota</taxon>
        <taxon>Metazoa</taxon>
        <taxon>Chordata</taxon>
        <taxon>Craniata</taxon>
        <taxon>Vertebrata</taxon>
        <taxon>Euteleostomi</taxon>
        <taxon>Mammalia</taxon>
        <taxon>Eutheria</taxon>
        <taxon>Euarchontoglires</taxon>
        <taxon>Primates</taxon>
        <taxon>Haplorrhini</taxon>
        <taxon>Platyrrhini</taxon>
        <taxon>Aotidae</taxon>
        <taxon>Aotus</taxon>
    </lineage>
</organism>
<comment type="cofactor">
    <cofactor evidence="28">
        <name>Fe cation</name>
        <dbReference type="ChEBI" id="CHEBI:24875"/>
    </cofactor>
    <text evidence="28">Binds 1 Fe cation per subunit.</text>
</comment>
<dbReference type="GO" id="GO:0004052">
    <property type="term" value="F:arachidonate 12(S)-lipoxygenase activity"/>
    <property type="evidence" value="ECO:0007669"/>
    <property type="project" value="UniProtKB-EC"/>
</dbReference>
<comment type="catalytic activity">
    <reaction evidence="20">
        <text>N-(5Z,8Z,11Z,14Z)-eicosatetraenoyl-glycine + O2 = N-(12S)-hydroperoxy-(5Z,8Z,10E,14Z)-eicosatetraenoyl-glycine</text>
        <dbReference type="Rhea" id="RHEA:50168"/>
        <dbReference type="ChEBI" id="CHEBI:15379"/>
        <dbReference type="ChEBI" id="CHEBI:59002"/>
        <dbReference type="ChEBI" id="CHEBI:132073"/>
    </reaction>
    <physiologicalReaction direction="left-to-right" evidence="20">
        <dbReference type="Rhea" id="RHEA:50169"/>
    </physiologicalReaction>
</comment>
<dbReference type="GO" id="GO:0050727">
    <property type="term" value="P:regulation of inflammatory response"/>
    <property type="evidence" value="ECO:0007669"/>
    <property type="project" value="Ensembl"/>
</dbReference>
<evidence type="ECO:0000256" key="26">
    <source>
        <dbReference type="ARBA" id="ARBA00051069"/>
    </source>
</evidence>
<comment type="catalytic activity">
    <reaction evidence="16">
        <text>N-(5Z,8Z,11Z,14Z)-eicosatetraenoyl-taurine + O2 = N-(12S)-hydroperoxy-(5Z,8Z,10E,14Z)-eicosatetraenoyl-taurine</text>
        <dbReference type="Rhea" id="RHEA:50160"/>
        <dbReference type="ChEBI" id="CHEBI:15379"/>
        <dbReference type="ChEBI" id="CHEBI:132060"/>
        <dbReference type="ChEBI" id="CHEBI:132061"/>
    </reaction>
    <physiologicalReaction direction="left-to-right" evidence="16">
        <dbReference type="Rhea" id="RHEA:50161"/>
    </physiologicalReaction>
</comment>
<accession>A0A2K5CSG0</accession>
<feature type="binding site" evidence="29">
    <location>
        <position position="17"/>
    </location>
    <ligand>
        <name>Ca(2+)</name>
        <dbReference type="ChEBI" id="CHEBI:29108"/>
        <label>1</label>
    </ligand>
</feature>
<dbReference type="GO" id="GO:0043651">
    <property type="term" value="P:linoleic acid metabolic process"/>
    <property type="evidence" value="ECO:0007669"/>
    <property type="project" value="Ensembl"/>
</dbReference>
<dbReference type="GO" id="GO:0005811">
    <property type="term" value="C:lipid droplet"/>
    <property type="evidence" value="ECO:0007669"/>
    <property type="project" value="Ensembl"/>
</dbReference>
<feature type="binding site" evidence="28">
    <location>
        <position position="359"/>
    </location>
    <ligand>
        <name>Fe cation</name>
        <dbReference type="ChEBI" id="CHEBI:24875"/>
        <note>catalytic</note>
    </ligand>
</feature>
<dbReference type="PROSITE" id="PS00081">
    <property type="entry name" value="LIPOXYGENASE_2"/>
    <property type="match status" value="1"/>
</dbReference>
<dbReference type="PROSITE" id="PS50095">
    <property type="entry name" value="PLAT"/>
    <property type="match status" value="1"/>
</dbReference>
<evidence type="ECO:0000256" key="24">
    <source>
        <dbReference type="ARBA" id="ARBA00037897"/>
    </source>
</evidence>
<dbReference type="InterPro" id="IPR020834">
    <property type="entry name" value="LipOase_CS"/>
</dbReference>
<keyword evidence="4" id="KW-0963">Cytoplasm</keyword>
<dbReference type="InterPro" id="IPR020833">
    <property type="entry name" value="LipOase_Fe_BS"/>
</dbReference>
<comment type="catalytic activity">
    <reaction evidence="14">
        <text>(14S,15R)-epoxy-(5Z,8Z,11Z)-eicosatrienoate + O2 = (12S)-hydroperoxy-(14S,15R)-epoxy-(5Z,8Z,10E)-eicosatrienoate</text>
        <dbReference type="Rhea" id="RHEA:50284"/>
        <dbReference type="ChEBI" id="CHEBI:15379"/>
        <dbReference type="ChEBI" id="CHEBI:131964"/>
        <dbReference type="ChEBI" id="CHEBI:132065"/>
    </reaction>
    <physiologicalReaction direction="left-to-right" evidence="14">
        <dbReference type="Rhea" id="RHEA:50285"/>
    </physiologicalReaction>
</comment>
<comment type="pathway">
    <text evidence="24">Lipid metabolism; hydroperoxy eicosatetraenoic acid biosynthesis.</text>
</comment>
<evidence type="ECO:0000256" key="10">
    <source>
        <dbReference type="ARBA" id="ARBA00023098"/>
    </source>
</evidence>
<dbReference type="PROSITE" id="PS00711">
    <property type="entry name" value="LIPOXYGENASE_1"/>
    <property type="match status" value="1"/>
</dbReference>
<evidence type="ECO:0000256" key="12">
    <source>
        <dbReference type="ARBA" id="ARBA00035867"/>
    </source>
</evidence>
<comment type="catalytic activity">
    <reaction evidence="18">
        <text>(14R,15S)-epoxy-(5Z,8Z,11Z)-eicosatrienoate + O2 = (12S)-hydroperoxy-(14R,15S)-epoxy-(5Z,8Z,10E)-eicosatrienoate</text>
        <dbReference type="Rhea" id="RHEA:50276"/>
        <dbReference type="ChEBI" id="CHEBI:15379"/>
        <dbReference type="ChEBI" id="CHEBI:131965"/>
        <dbReference type="ChEBI" id="CHEBI:132063"/>
    </reaction>
    <physiologicalReaction direction="left-to-right" evidence="18">
        <dbReference type="Rhea" id="RHEA:50277"/>
    </physiologicalReaction>
</comment>
<dbReference type="PANTHER" id="PTHR11771">
    <property type="entry name" value="LIPOXYGENASE"/>
    <property type="match status" value="1"/>
</dbReference>
<evidence type="ECO:0000256" key="25">
    <source>
        <dbReference type="ARBA" id="ARBA00050217"/>
    </source>
</evidence>
<keyword evidence="7 32" id="KW-0223">Dioxygenase</keyword>
<dbReference type="Gene3D" id="2.60.60.20">
    <property type="entry name" value="PLAT/LH2 domain"/>
    <property type="match status" value="1"/>
</dbReference>
<evidence type="ECO:0000256" key="13">
    <source>
        <dbReference type="ARBA" id="ARBA00035888"/>
    </source>
</evidence>
<evidence type="ECO:0000256" key="28">
    <source>
        <dbReference type="PIRSR" id="PIRSR601885-1"/>
    </source>
</evidence>
<evidence type="ECO:0000256" key="1">
    <source>
        <dbReference type="ARBA" id="ARBA00004370"/>
    </source>
</evidence>
<dbReference type="GO" id="GO:0016165">
    <property type="term" value="F:linoleate 13S-lipoxygenase activity"/>
    <property type="evidence" value="ECO:0007669"/>
    <property type="project" value="Ensembl"/>
</dbReference>
<feature type="domain" description="Lipoxygenase" evidence="34">
    <location>
        <begin position="115"/>
        <end position="661"/>
    </location>
</feature>
<comment type="catalytic activity">
    <reaction evidence="13">
        <text>(7S)-hydroperoxy-(4Z,8E,10Z,13Z,16Z,19Z)-docosahexaenoate + O2 = (7S,14S)-dihydroperoxy-(4Z,8E,10Z,12E,16Z,19Z)-docosahexaenoate</text>
        <dbReference type="Rhea" id="RHEA:64724"/>
        <dbReference type="ChEBI" id="CHEBI:15379"/>
        <dbReference type="ChEBI" id="CHEBI:156049"/>
        <dbReference type="ChEBI" id="CHEBI:156082"/>
    </reaction>
    <physiologicalReaction direction="left-to-right" evidence="13">
        <dbReference type="Rhea" id="RHEA:64725"/>
    </physiologicalReaction>
</comment>
<dbReference type="FunFam" id="3.10.450.60:FF:000004">
    <property type="entry name" value="Arachidonate 12-lipoxygenase, 12S-type"/>
    <property type="match status" value="1"/>
</dbReference>
<evidence type="ECO:0000256" key="17">
    <source>
        <dbReference type="ARBA" id="ARBA00036495"/>
    </source>
</evidence>
<comment type="catalytic activity">
    <reaction evidence="19">
        <text>(5Z,8Z,11Z,14Z)-eicosatetraenoate + O2 = (12S)-hydroperoxy-(5Z,8Z,10E,14Z)-eicosatetraenoate</text>
        <dbReference type="Rhea" id="RHEA:10428"/>
        <dbReference type="ChEBI" id="CHEBI:15379"/>
        <dbReference type="ChEBI" id="CHEBI:32395"/>
        <dbReference type="ChEBI" id="CHEBI:57444"/>
        <dbReference type="EC" id="1.13.11.31"/>
    </reaction>
    <physiologicalReaction direction="left-to-right" evidence="19">
        <dbReference type="Rhea" id="RHEA:10429"/>
    </physiologicalReaction>
</comment>
<feature type="binding site" evidence="29">
    <location>
        <position position="75"/>
    </location>
    <ligand>
        <name>Ca(2+)</name>
        <dbReference type="ChEBI" id="CHEBI:29108"/>
        <label>1</label>
    </ligand>
</feature>
<dbReference type="FunFam" id="2.60.60.20:FF:000002">
    <property type="entry name" value="Arachidonate 5-lipoxygenase a"/>
    <property type="match status" value="1"/>
</dbReference>
<feature type="binding site" evidence="28">
    <location>
        <position position="539"/>
    </location>
    <ligand>
        <name>Fe cation</name>
        <dbReference type="ChEBI" id="CHEBI:24875"/>
        <note>catalytic</note>
    </ligand>
</feature>
<dbReference type="Gene3D" id="3.10.450.60">
    <property type="match status" value="1"/>
</dbReference>
<dbReference type="GO" id="GO:0005829">
    <property type="term" value="C:cytosol"/>
    <property type="evidence" value="ECO:0007669"/>
    <property type="project" value="UniProtKB-SubCell"/>
</dbReference>
<dbReference type="FunFam" id="1.20.245.10:FF:000001">
    <property type="entry name" value="Arachidonate 5-lipoxygenase a"/>
    <property type="match status" value="1"/>
</dbReference>
<dbReference type="Pfam" id="PF01477">
    <property type="entry name" value="PLAT"/>
    <property type="match status" value="1"/>
</dbReference>
<comment type="catalytic activity">
    <reaction evidence="22">
        <text>N-(5Z,8Z,11Z,14Z)-eicosatetraenoyl-taurine + O2 = N-(15S)-hydroperoxy-(5Z,8Z,11Z,13E)-eicosatetraenoyl-taurine</text>
        <dbReference type="Rhea" id="RHEA:50156"/>
        <dbReference type="ChEBI" id="CHEBI:15379"/>
        <dbReference type="ChEBI" id="CHEBI:132060"/>
        <dbReference type="ChEBI" id="CHEBI:132062"/>
    </reaction>
    <physiologicalReaction direction="left-to-right" evidence="22">
        <dbReference type="Rhea" id="RHEA:50157"/>
    </physiologicalReaction>
</comment>
<dbReference type="GO" id="GO:0071277">
    <property type="term" value="P:cellular response to calcium ion"/>
    <property type="evidence" value="ECO:0007669"/>
    <property type="project" value="Ensembl"/>
</dbReference>
<comment type="catalytic activity">
    <reaction evidence="12">
        <text>N-(5Z,8Z,11Z,14Z)-eicosatetraenoyl-gamma-aminobutanoate + O2 = N-(15S)-hydroperoxy-(5Z,8Z,11Z,13E)-eicosatetraenoyl-gamma-aminobutanoate</text>
        <dbReference type="Rhea" id="RHEA:50180"/>
        <dbReference type="ChEBI" id="CHEBI:15379"/>
        <dbReference type="ChEBI" id="CHEBI:132072"/>
        <dbReference type="ChEBI" id="CHEBI:132078"/>
    </reaction>
    <physiologicalReaction direction="left-to-right" evidence="12">
        <dbReference type="Rhea" id="RHEA:50181"/>
    </physiologicalReaction>
</comment>
<dbReference type="GO" id="GO:0035963">
    <property type="term" value="P:cellular response to interleukin-13"/>
    <property type="evidence" value="ECO:0007669"/>
    <property type="project" value="Ensembl"/>
</dbReference>
<keyword evidence="10" id="KW-0443">Lipid metabolism</keyword>
<keyword evidence="5 28" id="KW-0479">Metal-binding</keyword>
<dbReference type="InterPro" id="IPR001885">
    <property type="entry name" value="LipOase_mml"/>
</dbReference>
<keyword evidence="9 28" id="KW-0408">Iron</keyword>
<evidence type="ECO:0000256" key="2">
    <source>
        <dbReference type="ARBA" id="ARBA00004514"/>
    </source>
</evidence>
<dbReference type="GO" id="GO:0010811">
    <property type="term" value="P:positive regulation of cell-substrate adhesion"/>
    <property type="evidence" value="ECO:0007669"/>
    <property type="project" value="Ensembl"/>
</dbReference>
<comment type="subcellular location">
    <subcellularLocation>
        <location evidence="2">Cytoplasm</location>
        <location evidence="2">Cytosol</location>
    </subcellularLocation>
    <subcellularLocation>
        <location evidence="1">Membrane</location>
    </subcellularLocation>
</comment>
<comment type="catalytic activity">
    <reaction evidence="26">
        <text>N-(5Z,8Z,11Z,14Z)-eicosatetraenoyl-L-alanine + O2 = N-(15S)-hydroperoxy-(5Z,8Z,11Z,13E)-eicosatetraenoyl-alanine</text>
        <dbReference type="Rhea" id="RHEA:50184"/>
        <dbReference type="ChEBI" id="CHEBI:15379"/>
        <dbReference type="ChEBI" id="CHEBI:132071"/>
        <dbReference type="ChEBI" id="CHEBI:132077"/>
    </reaction>
    <physiologicalReaction direction="left-to-right" evidence="26">
        <dbReference type="Rhea" id="RHEA:50185"/>
    </physiologicalReaction>
</comment>
<dbReference type="InterPro" id="IPR000907">
    <property type="entry name" value="LipOase"/>
</dbReference>
<evidence type="ECO:0000256" key="7">
    <source>
        <dbReference type="ARBA" id="ARBA00022964"/>
    </source>
</evidence>
<dbReference type="GO" id="GO:0050473">
    <property type="term" value="F:arachidonate 15-lipoxygenase activity"/>
    <property type="evidence" value="ECO:0007669"/>
    <property type="project" value="UniProtKB-EC"/>
</dbReference>
<evidence type="ECO:0000313" key="36">
    <source>
        <dbReference type="Proteomes" id="UP000233020"/>
    </source>
</evidence>
<dbReference type="InterPro" id="IPR036226">
    <property type="entry name" value="LipOase_C_sf"/>
</dbReference>
<evidence type="ECO:0000313" key="35">
    <source>
        <dbReference type="Ensembl" id="ENSANAP00000011642.1"/>
    </source>
</evidence>